<comment type="cofactor">
    <cofactor evidence="1">
        <name>heme</name>
        <dbReference type="ChEBI" id="CHEBI:30413"/>
    </cofactor>
</comment>
<evidence type="ECO:0000256" key="2">
    <source>
        <dbReference type="ARBA" id="ARBA00010617"/>
    </source>
</evidence>
<protein>
    <submittedName>
        <fullName evidence="4">Cytochrome P450</fullName>
    </submittedName>
</protein>
<keyword evidence="3" id="KW-0479">Metal-binding</keyword>
<comment type="caution">
    <text evidence="4">The sequence shown here is derived from an EMBL/GenBank/DDBJ whole genome shotgun (WGS) entry which is preliminary data.</text>
</comment>
<dbReference type="InterPro" id="IPR002397">
    <property type="entry name" value="Cyt_P450_B"/>
</dbReference>
<dbReference type="PANTHER" id="PTHR24305:SF166">
    <property type="entry name" value="CYTOCHROME P450 12A4, MITOCHONDRIAL-RELATED"/>
    <property type="match status" value="1"/>
</dbReference>
<keyword evidence="3" id="KW-0349">Heme</keyword>
<dbReference type="PROSITE" id="PS00086">
    <property type="entry name" value="CYTOCHROME_P450"/>
    <property type="match status" value="1"/>
</dbReference>
<evidence type="ECO:0000256" key="1">
    <source>
        <dbReference type="ARBA" id="ARBA00001971"/>
    </source>
</evidence>
<evidence type="ECO:0000313" key="5">
    <source>
        <dbReference type="Proteomes" id="UP001139971"/>
    </source>
</evidence>
<organism evidence="4 5">
    <name type="scientific">Tahibacter soli</name>
    <dbReference type="NCBI Taxonomy" id="2983605"/>
    <lineage>
        <taxon>Bacteria</taxon>
        <taxon>Pseudomonadati</taxon>
        <taxon>Pseudomonadota</taxon>
        <taxon>Gammaproteobacteria</taxon>
        <taxon>Lysobacterales</taxon>
        <taxon>Rhodanobacteraceae</taxon>
        <taxon>Tahibacter</taxon>
    </lineage>
</organism>
<keyword evidence="3" id="KW-0560">Oxidoreductase</keyword>
<dbReference type="Pfam" id="PF00067">
    <property type="entry name" value="p450"/>
    <property type="match status" value="1"/>
</dbReference>
<keyword evidence="3" id="KW-0408">Iron</keyword>
<dbReference type="CDD" id="cd00302">
    <property type="entry name" value="cytochrome_P450"/>
    <property type="match status" value="1"/>
</dbReference>
<keyword evidence="5" id="KW-1185">Reference proteome</keyword>
<evidence type="ECO:0000256" key="3">
    <source>
        <dbReference type="RuleBase" id="RU000461"/>
    </source>
</evidence>
<sequence length="451" mass="48175">MQMQGKPLGDIVHAIDAALPRAGDASGLRRDPLAWLARARRRHGDAFVIGEGAPLLSRAPDCAGVVAVFGADRHRAVLTDIDNYALPISAAQLLDLPAPLQNLNAGLHSMRGEAHGRDKRIVGAALADAGARGDVETLVAAQCARWRRRSAVRLLDAMRALTLTLASRVLFGDAAFATSTLMEYFHLRRAATLGNQGGDADVRAALIRRGLAADAALRAWRRAAHGDGALARLAQNDALSDDAFVAHANVAFISCYEPVAVALTWLVLLLSQRPDVRAALRAAPPDDGSRHGLVERVVDEALRVLTPNALMVRVTAAPVVLAGAALPRGSEIVLCPFLAHRDPRTFAQPRRFSPSRWLGTRPSPFDYFPFGAGGHACVGRALALRLVGDAVAALARCADIVLAGDQAVDWRVHIMLLPTHDPVVRFRGVRRAAEGGAIFGGLLRLVDFKEQ</sequence>
<dbReference type="GO" id="GO:0004497">
    <property type="term" value="F:monooxygenase activity"/>
    <property type="evidence" value="ECO:0007669"/>
    <property type="project" value="UniProtKB-KW"/>
</dbReference>
<dbReference type="AlphaFoldDB" id="A0A9X3YL20"/>
<gene>
    <name evidence="4" type="ORF">OD750_008815</name>
</gene>
<dbReference type="GO" id="GO:0016705">
    <property type="term" value="F:oxidoreductase activity, acting on paired donors, with incorporation or reduction of molecular oxygen"/>
    <property type="evidence" value="ECO:0007669"/>
    <property type="project" value="InterPro"/>
</dbReference>
<dbReference type="GO" id="GO:0005506">
    <property type="term" value="F:iron ion binding"/>
    <property type="evidence" value="ECO:0007669"/>
    <property type="project" value="InterPro"/>
</dbReference>
<reference evidence="4" key="1">
    <citation type="submission" date="2023-02" db="EMBL/GenBank/DDBJ databases">
        <title>Tahibacter soli sp. nov. isolated from soil.</title>
        <authorList>
            <person name="Baek J.H."/>
            <person name="Lee J.K."/>
            <person name="Choi D.G."/>
            <person name="Jeon C.O."/>
        </authorList>
    </citation>
    <scope>NUCLEOTIDE SEQUENCE</scope>
    <source>
        <strain evidence="4">BL</strain>
    </source>
</reference>
<dbReference type="GO" id="GO:0020037">
    <property type="term" value="F:heme binding"/>
    <property type="evidence" value="ECO:0007669"/>
    <property type="project" value="InterPro"/>
</dbReference>
<dbReference type="PANTHER" id="PTHR24305">
    <property type="entry name" value="CYTOCHROME P450"/>
    <property type="match status" value="1"/>
</dbReference>
<dbReference type="InterPro" id="IPR001128">
    <property type="entry name" value="Cyt_P450"/>
</dbReference>
<accession>A0A9X3YL20</accession>
<dbReference type="RefSeq" id="WP_263545018.1">
    <property type="nucleotide sequence ID" value="NZ_JAOVZO020000014.1"/>
</dbReference>
<dbReference type="InterPro" id="IPR050121">
    <property type="entry name" value="Cytochrome_P450_monoxygenase"/>
</dbReference>
<keyword evidence="3" id="KW-0503">Monooxygenase</keyword>
<dbReference type="PRINTS" id="PR00359">
    <property type="entry name" value="BP450"/>
</dbReference>
<dbReference type="SUPFAM" id="SSF48264">
    <property type="entry name" value="Cytochrome P450"/>
    <property type="match status" value="1"/>
</dbReference>
<evidence type="ECO:0000313" key="4">
    <source>
        <dbReference type="EMBL" id="MDC8012648.1"/>
    </source>
</evidence>
<name>A0A9X3YL20_9GAMM</name>
<comment type="similarity">
    <text evidence="2 3">Belongs to the cytochrome P450 family.</text>
</comment>
<dbReference type="EMBL" id="JAOVZO020000014">
    <property type="protein sequence ID" value="MDC8012648.1"/>
    <property type="molecule type" value="Genomic_DNA"/>
</dbReference>
<dbReference type="Proteomes" id="UP001139971">
    <property type="component" value="Unassembled WGS sequence"/>
</dbReference>
<dbReference type="InterPro" id="IPR017972">
    <property type="entry name" value="Cyt_P450_CS"/>
</dbReference>
<dbReference type="Gene3D" id="1.10.630.10">
    <property type="entry name" value="Cytochrome P450"/>
    <property type="match status" value="1"/>
</dbReference>
<proteinExistence type="inferred from homology"/>
<dbReference type="InterPro" id="IPR036396">
    <property type="entry name" value="Cyt_P450_sf"/>
</dbReference>